<reference evidence="1 3" key="1">
    <citation type="journal article" date="2018" name="Appl. Microbiol. Biotechnol.">
        <title>Co-cultivation of the strictly anaerobic methanogen Methanosarcina barkeri with aerobic methanotrophs in an oxygen-limited membrane bioreactor.</title>
        <authorList>
            <person name="In 't Zandt M.H."/>
            <person name="van den Bosch T.J.M."/>
            <person name="Rijkers R."/>
            <person name="van Kessel M.A.H.J."/>
            <person name="Jetten M.S.M."/>
            <person name="Welte C.U."/>
        </authorList>
    </citation>
    <scope>NUCLEOTIDE SEQUENCE [LARGE SCALE GENOMIC DNA]</scope>
    <source>
        <strain evidence="1 3">DSM 17706</strain>
    </source>
</reference>
<dbReference type="GO" id="GO:0008233">
    <property type="term" value="F:peptidase activity"/>
    <property type="evidence" value="ECO:0007669"/>
    <property type="project" value="UniProtKB-KW"/>
</dbReference>
<dbReference type="OrthoDB" id="8436659at2"/>
<accession>A0A2U1SVM6</accession>
<evidence type="ECO:0000313" key="4">
    <source>
        <dbReference type="Proteomes" id="UP000316781"/>
    </source>
</evidence>
<dbReference type="Pfam" id="PF13365">
    <property type="entry name" value="Trypsin_2"/>
    <property type="match status" value="1"/>
</dbReference>
<dbReference type="EMBL" id="PUIV01000001">
    <property type="protein sequence ID" value="PWB95674.1"/>
    <property type="molecule type" value="Genomic_DNA"/>
</dbReference>
<reference evidence="2 4" key="3">
    <citation type="submission" date="2019-07" db="EMBL/GenBank/DDBJ databases">
        <title>Ln-dependent methylotrophs.</title>
        <authorList>
            <person name="Tani A."/>
        </authorList>
    </citation>
    <scope>NUCLEOTIDE SEQUENCE [LARGE SCALE GENOMIC DNA]</scope>
    <source>
        <strain evidence="2 4">SM89A</strain>
    </source>
</reference>
<evidence type="ECO:0000313" key="1">
    <source>
        <dbReference type="EMBL" id="PWB95674.1"/>
    </source>
</evidence>
<dbReference type="InterPro" id="IPR009003">
    <property type="entry name" value="Peptidase_S1_PA"/>
</dbReference>
<gene>
    <name evidence="1" type="ORF">C5689_00730</name>
    <name evidence="2" type="ORF">FM996_09155</name>
</gene>
<evidence type="ECO:0000313" key="2">
    <source>
        <dbReference type="EMBL" id="TRL34416.1"/>
    </source>
</evidence>
<keyword evidence="1" id="KW-0645">Protease</keyword>
<dbReference type="SUPFAM" id="SSF50494">
    <property type="entry name" value="Trypsin-like serine proteases"/>
    <property type="match status" value="1"/>
</dbReference>
<reference evidence="1" key="2">
    <citation type="submission" date="2018-02" db="EMBL/GenBank/DDBJ databases">
        <authorList>
            <person name="Cohen D.B."/>
            <person name="Kent A.D."/>
        </authorList>
    </citation>
    <scope>NUCLEOTIDE SEQUENCE</scope>
    <source>
        <strain evidence="1">DSM 17706</strain>
    </source>
</reference>
<comment type="caution">
    <text evidence="1">The sequence shown here is derived from an EMBL/GenBank/DDBJ whole genome shotgun (WGS) entry which is preliminary data.</text>
</comment>
<keyword evidence="1" id="KW-0378">Hydrolase</keyword>
<dbReference type="RefSeq" id="WP_108915353.1">
    <property type="nucleotide sequence ID" value="NZ_BGJY01000001.1"/>
</dbReference>
<dbReference type="Proteomes" id="UP000316781">
    <property type="component" value="Unassembled WGS sequence"/>
</dbReference>
<protein>
    <submittedName>
        <fullName evidence="1">Serine protease</fullName>
    </submittedName>
    <submittedName>
        <fullName evidence="2">Trypsin-like peptidase domain-containing protein</fullName>
    </submittedName>
</protein>
<dbReference type="Proteomes" id="UP000245137">
    <property type="component" value="Unassembled WGS sequence"/>
</dbReference>
<evidence type="ECO:0000313" key="3">
    <source>
        <dbReference type="Proteomes" id="UP000245137"/>
    </source>
</evidence>
<dbReference type="EMBL" id="VJMF01000038">
    <property type="protein sequence ID" value="TRL34416.1"/>
    <property type="molecule type" value="Genomic_DNA"/>
</dbReference>
<name>A0A2U1SVM6_METSR</name>
<dbReference type="GO" id="GO:0006508">
    <property type="term" value="P:proteolysis"/>
    <property type="evidence" value="ECO:0007669"/>
    <property type="project" value="UniProtKB-KW"/>
</dbReference>
<sequence length="273" mass="29956">MRGGVRRTGAGRRGLRTAIGAALLLAASVAAAVAALYPREARRFMAEEDFRRYPGAGVLMCRTEEGVPERAAAAWLIGDRGLVVLNAHNFVDRKLRPTHPIDDCTFFIGEKEYFFETESLRFGFSRDAKALNITDDWALVRLREPVDAAIAPQPIPDGPMPPTGVGTLRVVMVSPAGHSNFRRATSIEECQIRQIDAPTEAGIRRARHDCNDGYGGSGSGVFADDGRLIAMHSASLDMNSRRDFDMERHFGMALLFEGELLDAIRANLRADAR</sequence>
<keyword evidence="3" id="KW-1185">Reference proteome</keyword>
<dbReference type="AlphaFoldDB" id="A0A2U1SVM6"/>
<organism evidence="1 3">
    <name type="scientific">Methylosinus sporium</name>
    <dbReference type="NCBI Taxonomy" id="428"/>
    <lineage>
        <taxon>Bacteria</taxon>
        <taxon>Pseudomonadati</taxon>
        <taxon>Pseudomonadota</taxon>
        <taxon>Alphaproteobacteria</taxon>
        <taxon>Hyphomicrobiales</taxon>
        <taxon>Methylocystaceae</taxon>
        <taxon>Methylosinus</taxon>
    </lineage>
</organism>
<proteinExistence type="predicted"/>